<feature type="transmembrane region" description="Helical" evidence="8">
    <location>
        <begin position="184"/>
        <end position="202"/>
    </location>
</feature>
<comment type="caution">
    <text evidence="9">The sequence shown here is derived from an EMBL/GenBank/DDBJ whole genome shotgun (WGS) entry which is preliminary data.</text>
</comment>
<evidence type="ECO:0000313" key="10">
    <source>
        <dbReference type="Proteomes" id="UP000238426"/>
    </source>
</evidence>
<dbReference type="AlphaFoldDB" id="A0A2T1NCW7"/>
<dbReference type="OrthoDB" id="9783652at2"/>
<comment type="cofactor">
    <cofactor evidence="7">
        <name>Mg(2+)</name>
        <dbReference type="ChEBI" id="CHEBI:18420"/>
    </cofactor>
</comment>
<dbReference type="GO" id="GO:0071555">
    <property type="term" value="P:cell wall organization"/>
    <property type="evidence" value="ECO:0007669"/>
    <property type="project" value="TreeGrafter"/>
</dbReference>
<feature type="transmembrane region" description="Helical" evidence="8">
    <location>
        <begin position="100"/>
        <end position="118"/>
    </location>
</feature>
<dbReference type="PANTHER" id="PTHR22926:SF3">
    <property type="entry name" value="UNDECAPRENYL-PHOSPHATE ALPHA-N-ACETYLGLUCOSAMINYL 1-PHOSPHATE TRANSFERASE"/>
    <property type="match status" value="1"/>
</dbReference>
<dbReference type="Proteomes" id="UP000238426">
    <property type="component" value="Unassembled WGS sequence"/>
</dbReference>
<feature type="transmembrane region" description="Helical" evidence="8">
    <location>
        <begin position="130"/>
        <end position="152"/>
    </location>
</feature>
<reference evidence="9 10" key="1">
    <citation type="submission" date="2018-03" db="EMBL/GenBank/DDBJ databases">
        <title>Mesoflavibacter sp. HG37 and Mesoflavibacter sp. HG96 sp.nov., two marine bacteria isolated from seawater of Western Pacific Ocean.</title>
        <authorList>
            <person name="Cheng H."/>
            <person name="Wu Y.-H."/>
            <person name="Guo L.-L."/>
            <person name="Xu X.-W."/>
        </authorList>
    </citation>
    <scope>NUCLEOTIDE SEQUENCE [LARGE SCALE GENOMIC DNA]</scope>
    <source>
        <strain evidence="9 10">KCTC 32269</strain>
    </source>
</reference>
<dbReference type="PROSITE" id="PS01348">
    <property type="entry name" value="MRAY_2"/>
    <property type="match status" value="1"/>
</dbReference>
<sequence>MEAILIFAGAFLLTYFTIPKIIALVKYKDLLDAPNVRSSHLKHTPTLGGIAFYFTLMFSLFFLKDYDVTKVVYNIIPGLTILFIFGLKDDLVILSPIAKLFAQIVAVSFILINDSFLINSLNGFLTLQEIPNWIAFFISGFLMILVINAYNLIDGIDGLAAGIGIVISSVYLVIFYFLKMEFYVYLSLILIAILLAFLRYNLSRYNKIFMGDTGSLIVGFILGVFTIKLLSLKNYIESSDFPLLIENIPLVALAILVVPLFDTTRVFAIRLLNKKSPFSADRNHLHHILIKMGFSHLKASIVLTISNLLFVVLFIYLASTSKQYFLIAFGVVFIFIIIFIFYKLNSKFTENTSVDPNDDLNEKSS</sequence>
<evidence type="ECO:0000256" key="1">
    <source>
        <dbReference type="ARBA" id="ARBA00004651"/>
    </source>
</evidence>
<feature type="transmembrane region" description="Helical" evidence="8">
    <location>
        <begin position="46"/>
        <end position="64"/>
    </location>
</feature>
<keyword evidence="5 8" id="KW-1133">Transmembrane helix</keyword>
<organism evidence="9 10">
    <name type="scientific">Aurantibacter aestuarii</name>
    <dbReference type="NCBI Taxonomy" id="1266046"/>
    <lineage>
        <taxon>Bacteria</taxon>
        <taxon>Pseudomonadati</taxon>
        <taxon>Bacteroidota</taxon>
        <taxon>Flavobacteriia</taxon>
        <taxon>Flavobacteriales</taxon>
        <taxon>Flavobacteriaceae</taxon>
        <taxon>Aurantibacter</taxon>
    </lineage>
</organism>
<keyword evidence="7" id="KW-0479">Metal-binding</keyword>
<comment type="subcellular location">
    <subcellularLocation>
        <location evidence="1">Cell membrane</location>
        <topology evidence="1">Multi-pass membrane protein</topology>
    </subcellularLocation>
</comment>
<dbReference type="GO" id="GO:0016780">
    <property type="term" value="F:phosphotransferase activity, for other substituted phosphate groups"/>
    <property type="evidence" value="ECO:0007669"/>
    <property type="project" value="InterPro"/>
</dbReference>
<feature type="transmembrane region" description="Helical" evidence="8">
    <location>
        <begin position="6"/>
        <end position="25"/>
    </location>
</feature>
<keyword evidence="10" id="KW-1185">Reference proteome</keyword>
<dbReference type="GO" id="GO:0009103">
    <property type="term" value="P:lipopolysaccharide biosynthetic process"/>
    <property type="evidence" value="ECO:0007669"/>
    <property type="project" value="TreeGrafter"/>
</dbReference>
<dbReference type="RefSeq" id="WP_106462397.1">
    <property type="nucleotide sequence ID" value="NZ_PXOQ01000007.1"/>
</dbReference>
<proteinExistence type="predicted"/>
<protein>
    <submittedName>
        <fullName evidence="9">Undecaprenyl/decaprenyl-phosphate alpha-N-acetylglucosaminyl 1-phosphate transferase</fullName>
    </submittedName>
</protein>
<feature type="transmembrane region" description="Helical" evidence="8">
    <location>
        <begin position="299"/>
        <end position="318"/>
    </location>
</feature>
<evidence type="ECO:0000256" key="7">
    <source>
        <dbReference type="PIRSR" id="PIRSR600715-1"/>
    </source>
</evidence>
<feature type="binding site" evidence="7">
    <location>
        <position position="212"/>
    </location>
    <ligand>
        <name>Mg(2+)</name>
        <dbReference type="ChEBI" id="CHEBI:18420"/>
    </ligand>
</feature>
<dbReference type="InterPro" id="IPR018480">
    <property type="entry name" value="PNAcMuramoyl-5peptid_Trfase_CS"/>
</dbReference>
<dbReference type="EMBL" id="PXOQ01000007">
    <property type="protein sequence ID" value="PSG90257.1"/>
    <property type="molecule type" value="Genomic_DNA"/>
</dbReference>
<name>A0A2T1NCW7_9FLAO</name>
<evidence type="ECO:0000313" key="9">
    <source>
        <dbReference type="EMBL" id="PSG90257.1"/>
    </source>
</evidence>
<evidence type="ECO:0000256" key="8">
    <source>
        <dbReference type="SAM" id="Phobius"/>
    </source>
</evidence>
<keyword evidence="7" id="KW-0460">Magnesium</keyword>
<dbReference type="Pfam" id="PF00953">
    <property type="entry name" value="Glycos_transf_4"/>
    <property type="match status" value="1"/>
</dbReference>
<evidence type="ECO:0000256" key="2">
    <source>
        <dbReference type="ARBA" id="ARBA00022475"/>
    </source>
</evidence>
<dbReference type="GO" id="GO:0044038">
    <property type="term" value="P:cell wall macromolecule biosynthetic process"/>
    <property type="evidence" value="ECO:0007669"/>
    <property type="project" value="TreeGrafter"/>
</dbReference>
<feature type="binding site" evidence="7">
    <location>
        <position position="151"/>
    </location>
    <ligand>
        <name>Mg(2+)</name>
        <dbReference type="ChEBI" id="CHEBI:18420"/>
    </ligand>
</feature>
<keyword evidence="4 8" id="KW-0812">Transmembrane</keyword>
<evidence type="ECO:0000256" key="6">
    <source>
        <dbReference type="ARBA" id="ARBA00023136"/>
    </source>
</evidence>
<keyword evidence="2" id="KW-1003">Cell membrane</keyword>
<feature type="transmembrane region" description="Helical" evidence="8">
    <location>
        <begin position="324"/>
        <end position="342"/>
    </location>
</feature>
<feature type="transmembrane region" description="Helical" evidence="8">
    <location>
        <begin position="159"/>
        <end position="178"/>
    </location>
</feature>
<feature type="transmembrane region" description="Helical" evidence="8">
    <location>
        <begin position="214"/>
        <end position="236"/>
    </location>
</feature>
<evidence type="ECO:0000256" key="4">
    <source>
        <dbReference type="ARBA" id="ARBA00022692"/>
    </source>
</evidence>
<gene>
    <name evidence="9" type="ORF">C7H52_02965</name>
</gene>
<accession>A0A2T1NCW7</accession>
<feature type="transmembrane region" description="Helical" evidence="8">
    <location>
        <begin position="248"/>
        <end position="268"/>
    </location>
</feature>
<keyword evidence="3 9" id="KW-0808">Transferase</keyword>
<dbReference type="InterPro" id="IPR000715">
    <property type="entry name" value="Glycosyl_transferase_4"/>
</dbReference>
<keyword evidence="6 8" id="KW-0472">Membrane</keyword>
<dbReference type="GO" id="GO:0005886">
    <property type="term" value="C:plasma membrane"/>
    <property type="evidence" value="ECO:0007669"/>
    <property type="project" value="UniProtKB-SubCell"/>
</dbReference>
<evidence type="ECO:0000256" key="3">
    <source>
        <dbReference type="ARBA" id="ARBA00022679"/>
    </source>
</evidence>
<dbReference type="CDD" id="cd06853">
    <property type="entry name" value="GT_WecA_like"/>
    <property type="match status" value="1"/>
</dbReference>
<dbReference type="GO" id="GO:0046872">
    <property type="term" value="F:metal ion binding"/>
    <property type="evidence" value="ECO:0007669"/>
    <property type="project" value="UniProtKB-KW"/>
</dbReference>
<evidence type="ECO:0000256" key="5">
    <source>
        <dbReference type="ARBA" id="ARBA00022989"/>
    </source>
</evidence>
<dbReference type="PANTHER" id="PTHR22926">
    <property type="entry name" value="PHOSPHO-N-ACETYLMURAMOYL-PENTAPEPTIDE-TRANSFERASE"/>
    <property type="match status" value="1"/>
</dbReference>